<comment type="subcellular location">
    <subcellularLocation>
        <location evidence="1">Cytoplasm</location>
        <location evidence="1">Cytosol</location>
    </subcellularLocation>
</comment>
<dbReference type="RefSeq" id="WP_320549657.1">
    <property type="nucleotide sequence ID" value="NZ_JAQLOK010000001.1"/>
</dbReference>
<dbReference type="InterPro" id="IPR008622">
    <property type="entry name" value="FliT"/>
</dbReference>
<keyword evidence="4" id="KW-0143">Chaperone</keyword>
<accession>A0ABT6BAL9</accession>
<dbReference type="Gene3D" id="1.20.58.380">
    <property type="entry name" value="Flagellar protein flit"/>
    <property type="match status" value="1"/>
</dbReference>
<evidence type="ECO:0000256" key="5">
    <source>
        <dbReference type="ARBA" id="ARBA00093797"/>
    </source>
</evidence>
<keyword evidence="2" id="KW-0963">Cytoplasm</keyword>
<dbReference type="Pfam" id="PF05400">
    <property type="entry name" value="FliT"/>
    <property type="match status" value="1"/>
</dbReference>
<name>A0ABT6BAL9_9GAMM</name>
<organism evidence="6 7">
    <name type="scientific">Luteibacter sahnii</name>
    <dbReference type="NCBI Taxonomy" id="3021977"/>
    <lineage>
        <taxon>Bacteria</taxon>
        <taxon>Pseudomonadati</taxon>
        <taxon>Pseudomonadota</taxon>
        <taxon>Gammaproteobacteria</taxon>
        <taxon>Lysobacterales</taxon>
        <taxon>Rhodanobacteraceae</taxon>
        <taxon>Luteibacter</taxon>
    </lineage>
</organism>
<keyword evidence="3" id="KW-1005">Bacterial flagellum biogenesis</keyword>
<dbReference type="Proteomes" id="UP001528850">
    <property type="component" value="Unassembled WGS sequence"/>
</dbReference>
<comment type="caution">
    <text evidence="6">The sequence shown here is derived from an EMBL/GenBank/DDBJ whole genome shotgun (WGS) entry which is preliminary data.</text>
</comment>
<keyword evidence="6" id="KW-0282">Flagellum</keyword>
<evidence type="ECO:0000256" key="2">
    <source>
        <dbReference type="ARBA" id="ARBA00022490"/>
    </source>
</evidence>
<reference evidence="6 7" key="1">
    <citation type="journal article" date="2024" name="Curr. Microbiol.">
        <title>Luteibacter sahnii sp. nov., A Novel Yellow-Colored Xanthomonadin Pigment Producing Probiotic Bacterium from Healthy Rice Seed Microbiome.</title>
        <authorList>
            <person name="Jaiswal G."/>
            <person name="Rana R."/>
            <person name="Nayak P.K."/>
            <person name="Chouhan R."/>
            <person name="Gandhi S.G."/>
            <person name="Patel H.K."/>
            <person name="Patil P.B."/>
        </authorList>
    </citation>
    <scope>NUCLEOTIDE SEQUENCE [LARGE SCALE GENOMIC DNA]</scope>
    <source>
        <strain evidence="6 7">PPL201</strain>
    </source>
</reference>
<evidence type="ECO:0000256" key="1">
    <source>
        <dbReference type="ARBA" id="ARBA00004514"/>
    </source>
</evidence>
<keyword evidence="6" id="KW-0966">Cell projection</keyword>
<evidence type="ECO:0000256" key="3">
    <source>
        <dbReference type="ARBA" id="ARBA00022795"/>
    </source>
</evidence>
<gene>
    <name evidence="6" type="primary">fliT</name>
    <name evidence="6" type="ORF">P3W24_09245</name>
</gene>
<dbReference type="EMBL" id="JARJJS010000002">
    <property type="protein sequence ID" value="MDF4025146.1"/>
    <property type="molecule type" value="Genomic_DNA"/>
</dbReference>
<proteinExistence type="predicted"/>
<evidence type="ECO:0000313" key="6">
    <source>
        <dbReference type="EMBL" id="MDF4025146.1"/>
    </source>
</evidence>
<evidence type="ECO:0000256" key="4">
    <source>
        <dbReference type="ARBA" id="ARBA00023186"/>
    </source>
</evidence>
<keyword evidence="6" id="KW-0969">Cilium</keyword>
<evidence type="ECO:0000313" key="7">
    <source>
        <dbReference type="Proteomes" id="UP001528850"/>
    </source>
</evidence>
<sequence>MNDVLWCDVARVLELTESMHAAASESRWDDMADLQAERDPILHAGTMRQAPETMETLKSIMLLENLITDLVSAARDEAAQAWDEARRVRRAVAAYSSF</sequence>
<protein>
    <recommendedName>
        <fullName evidence="5">Flagellar protein FliT</fullName>
    </recommendedName>
</protein>
<keyword evidence="7" id="KW-1185">Reference proteome</keyword>